<dbReference type="PANTHER" id="PTHR43861">
    <property type="entry name" value="TRANS-ACONITATE 2-METHYLTRANSFERASE-RELATED"/>
    <property type="match status" value="1"/>
</dbReference>
<evidence type="ECO:0000313" key="2">
    <source>
        <dbReference type="EMBL" id="KEQ27632.1"/>
    </source>
</evidence>
<dbReference type="AlphaFoldDB" id="A0A081PAA9"/>
<sequence>MAGIINWEKMLELAYGKTTDDRDVDPAKFWDQFGYMYDKMSRMEKSYTKHQVDAMILDPHDRVLDVGCGTGRLCVPISKKVSSVTAIDASPNMLSYARKYAEEEQAEHIHFHLLDWNNESEINQLEQHDVVFASRTVALKDIKRLNKLAKKYVFLLSFANGPSLRSIQLDLFRGVRGNVQLDFKENRQLGYNIRFNMLYDLGIDPSVVIVKDGFEKNFRNKEEAYDDLRTLGTVDEDQEQLFRQNVDKYLIEGKDDSVRFVRETSTYVMWWKPEDVDFTYEGV</sequence>
<dbReference type="InterPro" id="IPR029063">
    <property type="entry name" value="SAM-dependent_MTases_sf"/>
</dbReference>
<feature type="domain" description="Methyltransferase" evidence="1">
    <location>
        <begin position="58"/>
        <end position="140"/>
    </location>
</feature>
<dbReference type="CDD" id="cd02440">
    <property type="entry name" value="AdoMet_MTases"/>
    <property type="match status" value="1"/>
</dbReference>
<dbReference type="OrthoDB" id="9804312at2"/>
<reference evidence="2 3" key="1">
    <citation type="submission" date="2014-06" db="EMBL/GenBank/DDBJ databases">
        <title>Draft genome sequence of Paenibacillus sp. MSt1.</title>
        <authorList>
            <person name="Aw Y.K."/>
            <person name="Ong K.S."/>
            <person name="Gan H.M."/>
            <person name="Lee S.M."/>
        </authorList>
    </citation>
    <scope>NUCLEOTIDE SEQUENCE [LARGE SCALE GENOMIC DNA]</scope>
    <source>
        <strain evidence="2 3">MSt1</strain>
    </source>
</reference>
<proteinExistence type="predicted"/>
<dbReference type="EMBL" id="JNVM01000002">
    <property type="protein sequence ID" value="KEQ27632.1"/>
    <property type="molecule type" value="Genomic_DNA"/>
</dbReference>
<evidence type="ECO:0000259" key="1">
    <source>
        <dbReference type="Pfam" id="PF13847"/>
    </source>
</evidence>
<dbReference type="RefSeq" id="WP_036675407.1">
    <property type="nucleotide sequence ID" value="NZ_JNVM01000002.1"/>
</dbReference>
<dbReference type="eggNOG" id="COG2265">
    <property type="taxonomic scope" value="Bacteria"/>
</dbReference>
<organism evidence="2 3">
    <name type="scientific">Paenibacillus tyrfis</name>
    <dbReference type="NCBI Taxonomy" id="1501230"/>
    <lineage>
        <taxon>Bacteria</taxon>
        <taxon>Bacillati</taxon>
        <taxon>Bacillota</taxon>
        <taxon>Bacilli</taxon>
        <taxon>Bacillales</taxon>
        <taxon>Paenibacillaceae</taxon>
        <taxon>Paenibacillus</taxon>
    </lineage>
</organism>
<dbReference type="Proteomes" id="UP000028123">
    <property type="component" value="Unassembled WGS sequence"/>
</dbReference>
<evidence type="ECO:0000313" key="3">
    <source>
        <dbReference type="Proteomes" id="UP000028123"/>
    </source>
</evidence>
<dbReference type="InterPro" id="IPR025714">
    <property type="entry name" value="Methyltranfer_dom"/>
</dbReference>
<accession>A0A081PAA9</accession>
<name>A0A081PAA9_9BACL</name>
<protein>
    <recommendedName>
        <fullName evidence="1">Methyltransferase domain-containing protein</fullName>
    </recommendedName>
</protein>
<comment type="caution">
    <text evidence="2">The sequence shown here is derived from an EMBL/GenBank/DDBJ whole genome shotgun (WGS) entry which is preliminary data.</text>
</comment>
<dbReference type="Pfam" id="PF13847">
    <property type="entry name" value="Methyltransf_31"/>
    <property type="match status" value="1"/>
</dbReference>
<dbReference type="PANTHER" id="PTHR43861:SF1">
    <property type="entry name" value="TRANS-ACONITATE 2-METHYLTRANSFERASE"/>
    <property type="match status" value="1"/>
</dbReference>
<gene>
    <name evidence="2" type="ORF">ET33_13135</name>
</gene>
<keyword evidence="3" id="KW-1185">Reference proteome</keyword>
<dbReference type="Gene3D" id="3.40.50.150">
    <property type="entry name" value="Vaccinia Virus protein VP39"/>
    <property type="match status" value="1"/>
</dbReference>
<dbReference type="SUPFAM" id="SSF53335">
    <property type="entry name" value="S-adenosyl-L-methionine-dependent methyltransferases"/>
    <property type="match status" value="1"/>
</dbReference>